<proteinExistence type="inferred from homology"/>
<organism evidence="1">
    <name type="scientific">marine metagenome</name>
    <dbReference type="NCBI Taxonomy" id="408172"/>
    <lineage>
        <taxon>unclassified sequences</taxon>
        <taxon>metagenomes</taxon>
        <taxon>ecological metagenomes</taxon>
    </lineage>
</organism>
<dbReference type="InterPro" id="IPR003791">
    <property type="entry name" value="UPF0178"/>
</dbReference>
<dbReference type="PANTHER" id="PTHR35146">
    <property type="entry name" value="UPF0178 PROTEIN YAII"/>
    <property type="match status" value="1"/>
</dbReference>
<evidence type="ECO:0000313" key="1">
    <source>
        <dbReference type="EMBL" id="SVA77170.1"/>
    </source>
</evidence>
<accession>A0A381YJP2</accession>
<gene>
    <name evidence="1" type="ORF">METZ01_LOCUS130024</name>
</gene>
<dbReference type="NCBIfam" id="NF001095">
    <property type="entry name" value="PRK00124.1"/>
    <property type="match status" value="1"/>
</dbReference>
<reference evidence="1" key="1">
    <citation type="submission" date="2018-05" db="EMBL/GenBank/DDBJ databases">
        <authorList>
            <person name="Lanie J.A."/>
            <person name="Ng W.-L."/>
            <person name="Kazmierczak K.M."/>
            <person name="Andrzejewski T.M."/>
            <person name="Davidsen T.M."/>
            <person name="Wayne K.J."/>
            <person name="Tettelin H."/>
            <person name="Glass J.I."/>
            <person name="Rusch D."/>
            <person name="Podicherti R."/>
            <person name="Tsui H.-C.T."/>
            <person name="Winkler M.E."/>
        </authorList>
    </citation>
    <scope>NUCLEOTIDE SEQUENCE</scope>
</reference>
<name>A0A381YJP2_9ZZZZ</name>
<sequence>MITPQSQTPECKIWVDADACPKVIKEILYRVADRVPVMVILVANQPLQVPRSPYIHTVQVPSGYDVADHHIVEKSTPGDLVITADIPLAAEVIGQGCMALNPRGELYDKENIRQRLNMRDFFDSLRSSGIHTGGPSSISQSDRTAFANQLDRLLSRLIHNK</sequence>
<dbReference type="HAMAP" id="MF_00489">
    <property type="entry name" value="UPF0178"/>
    <property type="match status" value="1"/>
</dbReference>
<dbReference type="Pfam" id="PF02639">
    <property type="entry name" value="DUF188"/>
    <property type="match status" value="1"/>
</dbReference>
<dbReference type="EMBL" id="UINC01018382">
    <property type="protein sequence ID" value="SVA77170.1"/>
    <property type="molecule type" value="Genomic_DNA"/>
</dbReference>
<dbReference type="CDD" id="cd18720">
    <property type="entry name" value="PIN_YqxD-like"/>
    <property type="match status" value="1"/>
</dbReference>
<dbReference type="PANTHER" id="PTHR35146:SF1">
    <property type="entry name" value="UPF0178 PROTEIN YAII"/>
    <property type="match status" value="1"/>
</dbReference>
<protein>
    <submittedName>
        <fullName evidence="1">Uncharacterized protein</fullName>
    </submittedName>
</protein>
<dbReference type="AlphaFoldDB" id="A0A381YJP2"/>